<dbReference type="GO" id="GO:0015165">
    <property type="term" value="F:pyrimidine nucleotide-sugar transmembrane transporter activity"/>
    <property type="evidence" value="ECO:0007669"/>
    <property type="project" value="InterPro"/>
</dbReference>
<evidence type="ECO:0000256" key="4">
    <source>
        <dbReference type="ARBA" id="ARBA00023136"/>
    </source>
</evidence>
<evidence type="ECO:0000256" key="2">
    <source>
        <dbReference type="ARBA" id="ARBA00022692"/>
    </source>
</evidence>
<keyword evidence="3" id="KW-1133">Transmembrane helix</keyword>
<dbReference type="InterPro" id="IPR007271">
    <property type="entry name" value="Nuc_sug_transpt"/>
</dbReference>
<reference evidence="5 6" key="1">
    <citation type="submission" date="2016-09" db="EMBL/GenBank/DDBJ databases">
        <authorList>
            <person name="Capua I."/>
            <person name="De Benedictis P."/>
            <person name="Joannis T."/>
            <person name="Lombin L.H."/>
            <person name="Cattoli G."/>
        </authorList>
    </citation>
    <scope>NUCLEOTIDE SEQUENCE [LARGE SCALE GENOMIC DNA]</scope>
    <source>
        <strain evidence="5 6">IMI 309357</strain>
    </source>
</reference>
<dbReference type="PANTHER" id="PTHR10231">
    <property type="entry name" value="NUCLEOTIDE-SUGAR TRANSMEMBRANE TRANSPORTER"/>
    <property type="match status" value="1"/>
</dbReference>
<dbReference type="Pfam" id="PF04142">
    <property type="entry name" value="Nuc_sug_transp"/>
    <property type="match status" value="1"/>
</dbReference>
<dbReference type="GO" id="GO:0000139">
    <property type="term" value="C:Golgi membrane"/>
    <property type="evidence" value="ECO:0007669"/>
    <property type="project" value="InterPro"/>
</dbReference>
<keyword evidence="2" id="KW-0812">Transmembrane</keyword>
<comment type="subcellular location">
    <subcellularLocation>
        <location evidence="1">Membrane</location>
        <topology evidence="1">Multi-pass membrane protein</topology>
    </subcellularLocation>
</comment>
<dbReference type="Proteomes" id="UP000176998">
    <property type="component" value="Unassembled WGS sequence"/>
</dbReference>
<dbReference type="OrthoDB" id="408493at2759"/>
<dbReference type="RefSeq" id="XP_022477558.1">
    <property type="nucleotide sequence ID" value="XM_022615813.1"/>
</dbReference>
<name>A0A1G4BGD2_9PEZI</name>
<dbReference type="AlphaFoldDB" id="A0A1G4BGD2"/>
<keyword evidence="4" id="KW-0472">Membrane</keyword>
<proteinExistence type="predicted"/>
<organism evidence="5 6">
    <name type="scientific">Colletotrichum orchidophilum</name>
    <dbReference type="NCBI Taxonomy" id="1209926"/>
    <lineage>
        <taxon>Eukaryota</taxon>
        <taxon>Fungi</taxon>
        <taxon>Dikarya</taxon>
        <taxon>Ascomycota</taxon>
        <taxon>Pezizomycotina</taxon>
        <taxon>Sordariomycetes</taxon>
        <taxon>Hypocreomycetidae</taxon>
        <taxon>Glomerellales</taxon>
        <taxon>Glomerellaceae</taxon>
        <taxon>Colletotrichum</taxon>
    </lineage>
</organism>
<gene>
    <name evidence="5" type="ORF">CORC01_04165</name>
</gene>
<accession>A0A1G4BGD2</accession>
<evidence type="ECO:0000313" key="6">
    <source>
        <dbReference type="Proteomes" id="UP000176998"/>
    </source>
</evidence>
<sequence length="157" mass="17121">MAGVIVLVQVGSLPPSFSDMRIGDAGKDTSLGIVSMLIAGYRSAFAGVYMEAALKSSERSVMFRNAQLVAYGCLCSVGGFFWQSDFSIEGFFRGHTMLVWDFVLLQAMGGFPRFLGSPCIEHPCEDLYPELGFPVSLTIHLLSLPHALSFEVRRQGS</sequence>
<protein>
    <submittedName>
        <fullName evidence="5">UDP-galactose transporter</fullName>
    </submittedName>
</protein>
<comment type="caution">
    <text evidence="5">The sequence shown here is derived from an EMBL/GenBank/DDBJ whole genome shotgun (WGS) entry which is preliminary data.</text>
</comment>
<dbReference type="GeneID" id="34557323"/>
<dbReference type="EMBL" id="MJBS01000027">
    <property type="protein sequence ID" value="OHF00415.1"/>
    <property type="molecule type" value="Genomic_DNA"/>
</dbReference>
<evidence type="ECO:0000313" key="5">
    <source>
        <dbReference type="EMBL" id="OHF00415.1"/>
    </source>
</evidence>
<keyword evidence="6" id="KW-1185">Reference proteome</keyword>
<evidence type="ECO:0000256" key="3">
    <source>
        <dbReference type="ARBA" id="ARBA00022989"/>
    </source>
</evidence>
<evidence type="ECO:0000256" key="1">
    <source>
        <dbReference type="ARBA" id="ARBA00004141"/>
    </source>
</evidence>